<sequence>MKRFMITTALVLGTSTMAFAQDAEVAGPTGTDQLRDTVAQELATVAPDVDVDALTSRQLSALYVILSSEDMALEQQNAVESIVADSQYEMDMEDPMYVTMGQSTQIREYVSSELAVRNYDVDTATLSDEQVSTLYAILSSGDDADATEIEAVIE</sequence>
<evidence type="ECO:0000313" key="2">
    <source>
        <dbReference type="EMBL" id="MDT0682393.1"/>
    </source>
</evidence>
<dbReference type="EMBL" id="JAVRHL010000002">
    <property type="protein sequence ID" value="MDT0682393.1"/>
    <property type="molecule type" value="Genomic_DNA"/>
</dbReference>
<dbReference type="Proteomes" id="UP001265259">
    <property type="component" value="Unassembled WGS sequence"/>
</dbReference>
<reference evidence="2 3" key="1">
    <citation type="submission" date="2023-09" db="EMBL/GenBank/DDBJ databases">
        <authorList>
            <person name="Rey-Velasco X."/>
        </authorList>
    </citation>
    <scope>NUCLEOTIDE SEQUENCE [LARGE SCALE GENOMIC DNA]</scope>
    <source>
        <strain evidence="2 3">F158</strain>
    </source>
</reference>
<feature type="signal peptide" evidence="1">
    <location>
        <begin position="1"/>
        <end position="20"/>
    </location>
</feature>
<organism evidence="2 3">
    <name type="scientific">Tropicimonas omnivorans</name>
    <dbReference type="NCBI Taxonomy" id="3075590"/>
    <lineage>
        <taxon>Bacteria</taxon>
        <taxon>Pseudomonadati</taxon>
        <taxon>Pseudomonadota</taxon>
        <taxon>Alphaproteobacteria</taxon>
        <taxon>Rhodobacterales</taxon>
        <taxon>Roseobacteraceae</taxon>
        <taxon>Tropicimonas</taxon>
    </lineage>
</organism>
<comment type="caution">
    <text evidence="2">The sequence shown here is derived from an EMBL/GenBank/DDBJ whole genome shotgun (WGS) entry which is preliminary data.</text>
</comment>
<evidence type="ECO:0000256" key="1">
    <source>
        <dbReference type="SAM" id="SignalP"/>
    </source>
</evidence>
<dbReference type="RefSeq" id="WP_311690147.1">
    <property type="nucleotide sequence ID" value="NZ_JAVRHL010000002.1"/>
</dbReference>
<evidence type="ECO:0008006" key="4">
    <source>
        <dbReference type="Google" id="ProtNLM"/>
    </source>
</evidence>
<gene>
    <name evidence="2" type="ORF">RM543_06835</name>
</gene>
<proteinExistence type="predicted"/>
<protein>
    <recommendedName>
        <fullName evidence="4">DUF4168 domain-containing protein</fullName>
    </recommendedName>
</protein>
<keyword evidence="1" id="KW-0732">Signal</keyword>
<keyword evidence="3" id="KW-1185">Reference proteome</keyword>
<name>A0ABU3DFR0_9RHOB</name>
<evidence type="ECO:0000313" key="3">
    <source>
        <dbReference type="Proteomes" id="UP001265259"/>
    </source>
</evidence>
<accession>A0ABU3DFR0</accession>
<feature type="chain" id="PRO_5045174870" description="DUF4168 domain-containing protein" evidence="1">
    <location>
        <begin position="21"/>
        <end position="154"/>
    </location>
</feature>